<evidence type="ECO:0000313" key="1">
    <source>
        <dbReference type="EMBL" id="OQV21494.1"/>
    </source>
</evidence>
<sequence>MLTVIIADWNDHYPRFTHCPAGKVTLPGGTPVGTVVHNFAAADEDAGENGAVSYALFELRIPKAHTASDIGTPNDGIIADNGISPFLAAITVRLCLPRLGPFFPPFIGPSLRRTSCPLVIKIAQVKAEAAFDDEAGLIRYAIAHSSRNEISLDGRSGLLSTGDRELLLAPGELVKVQITATDSRGRAAERPRL</sequence>
<protein>
    <recommendedName>
        <fullName evidence="3">Cadherin domain-containing protein</fullName>
    </recommendedName>
</protein>
<dbReference type="Gene3D" id="2.60.40.60">
    <property type="entry name" value="Cadherins"/>
    <property type="match status" value="1"/>
</dbReference>
<proteinExistence type="predicted"/>
<dbReference type="GO" id="GO:0005509">
    <property type="term" value="F:calcium ion binding"/>
    <property type="evidence" value="ECO:0007669"/>
    <property type="project" value="InterPro"/>
</dbReference>
<name>A0A1W0X236_HYPEX</name>
<dbReference type="CDD" id="cd11304">
    <property type="entry name" value="Cadherin_repeat"/>
    <property type="match status" value="1"/>
</dbReference>
<dbReference type="OrthoDB" id="6252479at2759"/>
<accession>A0A1W0X236</accession>
<dbReference type="GO" id="GO:0016020">
    <property type="term" value="C:membrane"/>
    <property type="evidence" value="ECO:0007669"/>
    <property type="project" value="InterPro"/>
</dbReference>
<keyword evidence="2" id="KW-1185">Reference proteome</keyword>
<reference evidence="2" key="1">
    <citation type="submission" date="2017-01" db="EMBL/GenBank/DDBJ databases">
        <title>Comparative genomics of anhydrobiosis in the tardigrade Hypsibius dujardini.</title>
        <authorList>
            <person name="Yoshida Y."/>
            <person name="Koutsovoulos G."/>
            <person name="Laetsch D."/>
            <person name="Stevens L."/>
            <person name="Kumar S."/>
            <person name="Horikawa D."/>
            <person name="Ishino K."/>
            <person name="Komine S."/>
            <person name="Tomita M."/>
            <person name="Blaxter M."/>
            <person name="Arakawa K."/>
        </authorList>
    </citation>
    <scope>NUCLEOTIDE SEQUENCE [LARGE SCALE GENOMIC DNA]</scope>
    <source>
        <strain evidence="2">Z151</strain>
    </source>
</reference>
<dbReference type="AlphaFoldDB" id="A0A1W0X236"/>
<gene>
    <name evidence="1" type="ORF">BV898_04698</name>
</gene>
<dbReference type="Proteomes" id="UP000192578">
    <property type="component" value="Unassembled WGS sequence"/>
</dbReference>
<comment type="caution">
    <text evidence="1">The sequence shown here is derived from an EMBL/GenBank/DDBJ whole genome shotgun (WGS) entry which is preliminary data.</text>
</comment>
<dbReference type="InterPro" id="IPR015919">
    <property type="entry name" value="Cadherin-like_sf"/>
</dbReference>
<dbReference type="SUPFAM" id="SSF49313">
    <property type="entry name" value="Cadherin-like"/>
    <property type="match status" value="1"/>
</dbReference>
<evidence type="ECO:0000313" key="2">
    <source>
        <dbReference type="Proteomes" id="UP000192578"/>
    </source>
</evidence>
<evidence type="ECO:0008006" key="3">
    <source>
        <dbReference type="Google" id="ProtNLM"/>
    </source>
</evidence>
<organism evidence="1 2">
    <name type="scientific">Hypsibius exemplaris</name>
    <name type="common">Freshwater tardigrade</name>
    <dbReference type="NCBI Taxonomy" id="2072580"/>
    <lineage>
        <taxon>Eukaryota</taxon>
        <taxon>Metazoa</taxon>
        <taxon>Ecdysozoa</taxon>
        <taxon>Tardigrada</taxon>
        <taxon>Eutardigrada</taxon>
        <taxon>Parachela</taxon>
        <taxon>Hypsibioidea</taxon>
        <taxon>Hypsibiidae</taxon>
        <taxon>Hypsibius</taxon>
    </lineage>
</organism>
<dbReference type="EMBL" id="MTYJ01000023">
    <property type="protein sequence ID" value="OQV21494.1"/>
    <property type="molecule type" value="Genomic_DNA"/>
</dbReference>